<feature type="non-terminal residue" evidence="2">
    <location>
        <position position="1"/>
    </location>
</feature>
<dbReference type="Proteomes" id="UP001153148">
    <property type="component" value="Unassembled WGS sequence"/>
</dbReference>
<evidence type="ECO:0008006" key="4">
    <source>
        <dbReference type="Google" id="ProtNLM"/>
    </source>
</evidence>
<keyword evidence="3" id="KW-1185">Reference proteome</keyword>
<protein>
    <recommendedName>
        <fullName evidence="4">Vitellogenin</fullName>
    </recommendedName>
</protein>
<feature type="compositionally biased region" description="Low complexity" evidence="1">
    <location>
        <begin position="69"/>
        <end position="80"/>
    </location>
</feature>
<dbReference type="InterPro" id="IPR046409">
    <property type="entry name" value="PDC10_dimerisation_sf"/>
</dbReference>
<dbReference type="Gene3D" id="1.10.12.70">
    <property type="match status" value="1"/>
</dbReference>
<evidence type="ECO:0000313" key="2">
    <source>
        <dbReference type="EMBL" id="CAG2053960.1"/>
    </source>
</evidence>
<sequence>SSRPHTAAPSAPVDNRKERDRESKELHSRDKRSSKEISPLDHRGDHIESVEKKNARRPESEQQRVREVNSNSNGNSSSGSKPTHPRSPCLSGVIYPLISEAFFKRVTSFKPASVAAWSNALISYWTRLLKTGKSGFGAGRLQRRHHYTGRGPESSHKTDAIEELKNAFELAERASPGISDLFVREMVQKLLPTVAESRIKVAMDKITSSYYAIMTHSFLKAAALGQREGIHHRLIPPFYPSPTTSLCHINKKEAKVNYETCYLKNGGE</sequence>
<gene>
    <name evidence="2" type="ORF">TPAB3V08_LOCUS1000</name>
</gene>
<feature type="region of interest" description="Disordered" evidence="1">
    <location>
        <begin position="1"/>
        <end position="88"/>
    </location>
</feature>
<comment type="caution">
    <text evidence="2">The sequence shown here is derived from an EMBL/GenBank/DDBJ whole genome shotgun (WGS) entry which is preliminary data.</text>
</comment>
<reference evidence="2" key="1">
    <citation type="submission" date="2021-03" db="EMBL/GenBank/DDBJ databases">
        <authorList>
            <person name="Tran Van P."/>
        </authorList>
    </citation>
    <scope>NUCLEOTIDE SEQUENCE</scope>
</reference>
<proteinExistence type="predicted"/>
<organism evidence="2 3">
    <name type="scientific">Timema podura</name>
    <name type="common">Walking stick</name>
    <dbReference type="NCBI Taxonomy" id="61482"/>
    <lineage>
        <taxon>Eukaryota</taxon>
        <taxon>Metazoa</taxon>
        <taxon>Ecdysozoa</taxon>
        <taxon>Arthropoda</taxon>
        <taxon>Hexapoda</taxon>
        <taxon>Insecta</taxon>
        <taxon>Pterygota</taxon>
        <taxon>Neoptera</taxon>
        <taxon>Polyneoptera</taxon>
        <taxon>Phasmatodea</taxon>
        <taxon>Timematodea</taxon>
        <taxon>Timematoidea</taxon>
        <taxon>Timematidae</taxon>
        <taxon>Timema</taxon>
    </lineage>
</organism>
<name>A0ABN7NGG5_TIMPD</name>
<feature type="compositionally biased region" description="Basic and acidic residues" evidence="1">
    <location>
        <begin position="14"/>
        <end position="67"/>
    </location>
</feature>
<evidence type="ECO:0000313" key="3">
    <source>
        <dbReference type="Proteomes" id="UP001153148"/>
    </source>
</evidence>
<dbReference type="EMBL" id="CAJPIN010000827">
    <property type="protein sequence ID" value="CAG2053960.1"/>
    <property type="molecule type" value="Genomic_DNA"/>
</dbReference>
<evidence type="ECO:0000256" key="1">
    <source>
        <dbReference type="SAM" id="MobiDB-lite"/>
    </source>
</evidence>
<accession>A0ABN7NGG5</accession>